<evidence type="ECO:0000256" key="1">
    <source>
        <dbReference type="SAM" id="Phobius"/>
    </source>
</evidence>
<feature type="transmembrane region" description="Helical" evidence="1">
    <location>
        <begin position="21"/>
        <end position="41"/>
    </location>
</feature>
<keyword evidence="1" id="KW-0472">Membrane</keyword>
<keyword evidence="1" id="KW-0812">Transmembrane</keyword>
<reference evidence="2" key="1">
    <citation type="submission" date="2024-05" db="EMBL/GenBank/DDBJ databases">
        <title>Defense systems in Pseudomonas aeruginosa.</title>
        <authorList>
            <person name="van den Berg D.F."/>
            <person name="Costa R.A."/>
        </authorList>
    </citation>
    <scope>NUCLEOTIDE SEQUENCE</scope>
</reference>
<proteinExistence type="predicted"/>
<keyword evidence="1" id="KW-1133">Transmembrane helix</keyword>
<dbReference type="EMBL" id="PP813864">
    <property type="protein sequence ID" value="XCN26779.1"/>
    <property type="molecule type" value="Genomic_DNA"/>
</dbReference>
<name>A0AAU8KXI4_9VIRU</name>
<accession>A0AAU8KXI4</accession>
<sequence>MCPARRADMATAVADLLKLNLALASITVAGGTFFVSEFVHVSDL</sequence>
<protein>
    <submittedName>
        <fullName evidence="2">Uncharacterized protein</fullName>
    </submittedName>
</protein>
<organism evidence="2">
    <name type="scientific">Pseudomonas phage vB_PaeP_FBPa42</name>
    <dbReference type="NCBI Taxonomy" id="3231240"/>
    <lineage>
        <taxon>Viruses</taxon>
    </lineage>
</organism>
<evidence type="ECO:0000313" key="2">
    <source>
        <dbReference type="EMBL" id="XCN26779.1"/>
    </source>
</evidence>